<dbReference type="Proteomes" id="UP000252530">
    <property type="component" value="Unassembled WGS sequence"/>
</dbReference>
<gene>
    <name evidence="3" type="ORF">CRD60_04490</name>
</gene>
<evidence type="ECO:0000313" key="4">
    <source>
        <dbReference type="Proteomes" id="UP000252530"/>
    </source>
</evidence>
<dbReference type="RefSeq" id="WP_113860098.1">
    <property type="nucleotide sequence ID" value="NZ_PDCG01000003.1"/>
</dbReference>
<evidence type="ECO:0000256" key="1">
    <source>
        <dbReference type="SAM" id="MobiDB-lite"/>
    </source>
</evidence>
<evidence type="ECO:0000256" key="2">
    <source>
        <dbReference type="SAM" id="Phobius"/>
    </source>
</evidence>
<accession>A0A366K852</accession>
<comment type="caution">
    <text evidence="3">The sequence shown here is derived from an EMBL/GenBank/DDBJ whole genome shotgun (WGS) entry which is preliminary data.</text>
</comment>
<keyword evidence="2" id="KW-0812">Transmembrane</keyword>
<protein>
    <submittedName>
        <fullName evidence="3">Uncharacterized protein</fullName>
    </submittedName>
</protein>
<name>A0A366K852_9BIFI</name>
<reference evidence="3 4" key="1">
    <citation type="submission" date="2017-10" db="EMBL/GenBank/DDBJ databases">
        <title>Bifidobacterium xylocopum sp. nov. and Bifidobacterium aemilianum sp. nov., from the carpenter bee (Xylocopa violacea) digestive tract.</title>
        <authorList>
            <person name="Alberoni D."/>
            <person name="Baffoni L."/>
            <person name="Di Gioia D."/>
            <person name="Gaggia F."/>
            <person name="Biavati B."/>
        </authorList>
    </citation>
    <scope>NUCLEOTIDE SEQUENCE [LARGE SCALE GENOMIC DNA]</scope>
    <source>
        <strain evidence="3 4">XV10</strain>
    </source>
</reference>
<sequence>MNNNLRTDDNTQTHSSFTERAGRTLRALLIPLAAMALALALTPLAGTSPQAQAAEAPVDPTPRLYKMLGYNNRIDTYQDEIRMDFVLRVAHGAVDPTCVAKEGPKRGQSVVKPGEYPAAGNRIATQACGNLGFLYSYYGGHNNTKEWWRVKYVRTMGGAGASDAVTMDGAYRWAHNQDQYYTIHNVLSSGSYDYLTISMETDINYPDTRTAAHDSGLAPVSSDHKGGVRFPQYIYAFVGDNAGYWSWTKNHEAGKVYGDGILSTNDTQQFVSDGLPNIAQEATTDLYTDVVTDTADPSKGNHNGPISLIGWDQTPQLWSGGQANWGLVTDYGLRYHYNYRTGDSTASAPLNTAAEGVAPPRSFFVFWNNPAYGKTYTDSHGASHPYPCSKTTSFYYQWVALKNGSDWVPVSSLTPTAQKVDGQRPYASESPSYTPSNASDPVAYNEAPRPGHSPNTLISPGSAQHPDGSIDFKAAKDQDGLDGYFKLVTWPITSNQDGSLTGCDTGEWKNAANPDAGITSSMPQSQITERISNGWTVDTAFYKYELSNPAPPVITDISPSRTSNAHRYAQTLTPTISGTGVPSSPGNTYRVDLYRENPAHPINDANPNDTGTKGIYVGSVQTDEQGTWSIPDSNIDGGNADGKTQRYHAWIVEETSACGLTSTFSNIESVTLLTETDPAPQVLEVKVPHTVNGSLPSGSSVTVSGRAAPLHANISRLQLYAIALADHSGTPVLLYTSDLLPSVGDQAWSTQLSPSAFAQSATEARYRFQAVLINPVGAQSPKGEMTQNMDMTPPKPSIAHADWRGIDASSLNGFTAGDSSPEQGDMIQVEWPDGSQAAYSPSHLTGADGSWHIDLPSSMQSGTVRIWAKDSAGNESASVEAQLQSIKPVTSLPFTGGPRLPMLLLGLLGGFTLILVGLVTTMRLSS</sequence>
<proteinExistence type="predicted"/>
<dbReference type="GO" id="GO:0005975">
    <property type="term" value="P:carbohydrate metabolic process"/>
    <property type="evidence" value="ECO:0007669"/>
    <property type="project" value="UniProtKB-ARBA"/>
</dbReference>
<dbReference type="Gene3D" id="2.60.40.10">
    <property type="entry name" value="Immunoglobulins"/>
    <property type="match status" value="1"/>
</dbReference>
<keyword evidence="2" id="KW-1133">Transmembrane helix</keyword>
<dbReference type="AlphaFoldDB" id="A0A366K852"/>
<keyword evidence="2" id="KW-0472">Membrane</keyword>
<dbReference type="EMBL" id="PDCG01000003">
    <property type="protein sequence ID" value="RBP97849.1"/>
    <property type="molecule type" value="Genomic_DNA"/>
</dbReference>
<dbReference type="InterPro" id="IPR013783">
    <property type="entry name" value="Ig-like_fold"/>
</dbReference>
<evidence type="ECO:0000313" key="3">
    <source>
        <dbReference type="EMBL" id="RBP97849.1"/>
    </source>
</evidence>
<feature type="compositionally biased region" description="Polar residues" evidence="1">
    <location>
        <begin position="429"/>
        <end position="439"/>
    </location>
</feature>
<feature type="region of interest" description="Disordered" evidence="1">
    <location>
        <begin position="418"/>
        <end position="475"/>
    </location>
</feature>
<dbReference type="OrthoDB" id="3222569at2"/>
<feature type="compositionally biased region" description="Polar residues" evidence="1">
    <location>
        <begin position="453"/>
        <end position="462"/>
    </location>
</feature>
<keyword evidence="4" id="KW-1185">Reference proteome</keyword>
<organism evidence="3 4">
    <name type="scientific">Bifidobacterium aemilianum</name>
    <dbReference type="NCBI Taxonomy" id="2493120"/>
    <lineage>
        <taxon>Bacteria</taxon>
        <taxon>Bacillati</taxon>
        <taxon>Actinomycetota</taxon>
        <taxon>Actinomycetes</taxon>
        <taxon>Bifidobacteriales</taxon>
        <taxon>Bifidobacteriaceae</taxon>
        <taxon>Bifidobacterium</taxon>
    </lineage>
</organism>
<feature type="transmembrane region" description="Helical" evidence="2">
    <location>
        <begin position="900"/>
        <end position="920"/>
    </location>
</feature>